<accession>A0AAD7AZ79</accession>
<dbReference type="Proteomes" id="UP001221142">
    <property type="component" value="Unassembled WGS sequence"/>
</dbReference>
<protein>
    <submittedName>
        <fullName evidence="1">Uncharacterized protein</fullName>
    </submittedName>
</protein>
<gene>
    <name evidence="1" type="ORF">FB45DRAFT_953880</name>
</gene>
<organism evidence="1 2">
    <name type="scientific">Roridomyces roridus</name>
    <dbReference type="NCBI Taxonomy" id="1738132"/>
    <lineage>
        <taxon>Eukaryota</taxon>
        <taxon>Fungi</taxon>
        <taxon>Dikarya</taxon>
        <taxon>Basidiomycota</taxon>
        <taxon>Agaricomycotina</taxon>
        <taxon>Agaricomycetes</taxon>
        <taxon>Agaricomycetidae</taxon>
        <taxon>Agaricales</taxon>
        <taxon>Marasmiineae</taxon>
        <taxon>Mycenaceae</taxon>
        <taxon>Roridomyces</taxon>
    </lineage>
</organism>
<reference evidence="1" key="1">
    <citation type="submission" date="2023-03" db="EMBL/GenBank/DDBJ databases">
        <title>Massive genome expansion in bonnet fungi (Mycena s.s.) driven by repeated elements and novel gene families across ecological guilds.</title>
        <authorList>
            <consortium name="Lawrence Berkeley National Laboratory"/>
            <person name="Harder C.B."/>
            <person name="Miyauchi S."/>
            <person name="Viragh M."/>
            <person name="Kuo A."/>
            <person name="Thoen E."/>
            <person name="Andreopoulos B."/>
            <person name="Lu D."/>
            <person name="Skrede I."/>
            <person name="Drula E."/>
            <person name="Henrissat B."/>
            <person name="Morin E."/>
            <person name="Kohler A."/>
            <person name="Barry K."/>
            <person name="LaButti K."/>
            <person name="Morin E."/>
            <person name="Salamov A."/>
            <person name="Lipzen A."/>
            <person name="Mereny Z."/>
            <person name="Hegedus B."/>
            <person name="Baldrian P."/>
            <person name="Stursova M."/>
            <person name="Weitz H."/>
            <person name="Taylor A."/>
            <person name="Grigoriev I.V."/>
            <person name="Nagy L.G."/>
            <person name="Martin F."/>
            <person name="Kauserud H."/>
        </authorList>
    </citation>
    <scope>NUCLEOTIDE SEQUENCE</scope>
    <source>
        <strain evidence="1">9284</strain>
    </source>
</reference>
<proteinExistence type="predicted"/>
<name>A0AAD7AZ79_9AGAR</name>
<dbReference type="AlphaFoldDB" id="A0AAD7AZ79"/>
<comment type="caution">
    <text evidence="1">The sequence shown here is derived from an EMBL/GenBank/DDBJ whole genome shotgun (WGS) entry which is preliminary data.</text>
</comment>
<evidence type="ECO:0000313" key="1">
    <source>
        <dbReference type="EMBL" id="KAJ7605220.1"/>
    </source>
</evidence>
<evidence type="ECO:0000313" key="2">
    <source>
        <dbReference type="Proteomes" id="UP001221142"/>
    </source>
</evidence>
<dbReference type="EMBL" id="JARKIF010000079">
    <property type="protein sequence ID" value="KAJ7605220.1"/>
    <property type="molecule type" value="Genomic_DNA"/>
</dbReference>
<keyword evidence="2" id="KW-1185">Reference proteome</keyword>
<sequence length="226" mass="24886">MTLVLPQVWRRVESWIDPFIYERVAIPENYKDRDPISSFLATVDVRPATFFGAHVKHIHIDRLAPLHAVQRILAVCTSVVSFGCHQPYTVLAPLLSSLPLTRLLVSELSFPNPSPLPDWSSTLTHLGLSSSLPASASTTLAHLSSLTHLAVDYSCTVSSSSRAQSGFVMMPSSISACMCIWARREMPRGLRGGGGCRIVSRWRRSSGVRQARWCSSCGEGFSCRVE</sequence>